<dbReference type="SMART" id="SM00320">
    <property type="entry name" value="WD40"/>
    <property type="match status" value="6"/>
</dbReference>
<dbReference type="CDD" id="cd00200">
    <property type="entry name" value="WD40"/>
    <property type="match status" value="1"/>
</dbReference>
<dbReference type="OrthoDB" id="19711at2759"/>
<keyword evidence="1 3" id="KW-0853">WD repeat</keyword>
<dbReference type="AlphaFoldDB" id="A0A0C9SV22"/>
<dbReference type="PANTHER" id="PTHR44019:SF8">
    <property type="entry name" value="POC1 CENTRIOLAR PROTEIN HOMOLOG"/>
    <property type="match status" value="1"/>
</dbReference>
<feature type="repeat" description="WD" evidence="3">
    <location>
        <begin position="249"/>
        <end position="280"/>
    </location>
</feature>
<dbReference type="InterPro" id="IPR050505">
    <property type="entry name" value="WDR55/POC1"/>
</dbReference>
<dbReference type="PROSITE" id="PS50294">
    <property type="entry name" value="WD_REPEATS_REGION"/>
    <property type="match status" value="3"/>
</dbReference>
<keyword evidence="5" id="KW-1185">Reference proteome</keyword>
<dbReference type="Pfam" id="PF00400">
    <property type="entry name" value="WD40"/>
    <property type="match status" value="6"/>
</dbReference>
<feature type="repeat" description="WD" evidence="3">
    <location>
        <begin position="115"/>
        <end position="156"/>
    </location>
</feature>
<feature type="repeat" description="WD" evidence="3">
    <location>
        <begin position="207"/>
        <end position="248"/>
    </location>
</feature>
<dbReference type="HOGENOM" id="CLU_000288_57_33_1"/>
<organism evidence="4 5">
    <name type="scientific">Paxillus involutus ATCC 200175</name>
    <dbReference type="NCBI Taxonomy" id="664439"/>
    <lineage>
        <taxon>Eukaryota</taxon>
        <taxon>Fungi</taxon>
        <taxon>Dikarya</taxon>
        <taxon>Basidiomycota</taxon>
        <taxon>Agaricomycotina</taxon>
        <taxon>Agaricomycetes</taxon>
        <taxon>Agaricomycetidae</taxon>
        <taxon>Boletales</taxon>
        <taxon>Paxilineae</taxon>
        <taxon>Paxillaceae</taxon>
        <taxon>Paxillus</taxon>
    </lineage>
</organism>
<dbReference type="PANTHER" id="PTHR44019">
    <property type="entry name" value="WD REPEAT-CONTAINING PROTEIN 55"/>
    <property type="match status" value="1"/>
</dbReference>
<dbReference type="InterPro" id="IPR036322">
    <property type="entry name" value="WD40_repeat_dom_sf"/>
</dbReference>
<reference evidence="4 5" key="1">
    <citation type="submission" date="2014-06" db="EMBL/GenBank/DDBJ databases">
        <authorList>
            <consortium name="DOE Joint Genome Institute"/>
            <person name="Kuo A."/>
            <person name="Kohler A."/>
            <person name="Nagy L.G."/>
            <person name="Floudas D."/>
            <person name="Copeland A."/>
            <person name="Barry K.W."/>
            <person name="Cichocki N."/>
            <person name="Veneault-Fourrey C."/>
            <person name="LaButti K."/>
            <person name="Lindquist E.A."/>
            <person name="Lipzen A."/>
            <person name="Lundell T."/>
            <person name="Morin E."/>
            <person name="Murat C."/>
            <person name="Sun H."/>
            <person name="Tunlid A."/>
            <person name="Henrissat B."/>
            <person name="Grigoriev I.V."/>
            <person name="Hibbett D.S."/>
            <person name="Martin F."/>
            <person name="Nordberg H.P."/>
            <person name="Cantor M.N."/>
            <person name="Hua S.X."/>
        </authorList>
    </citation>
    <scope>NUCLEOTIDE SEQUENCE [LARGE SCALE GENOMIC DNA]</scope>
    <source>
        <strain evidence="4 5">ATCC 200175</strain>
    </source>
</reference>
<dbReference type="PROSITE" id="PS50082">
    <property type="entry name" value="WD_REPEATS_2"/>
    <property type="match status" value="4"/>
</dbReference>
<keyword evidence="2" id="KW-0677">Repeat</keyword>
<evidence type="ECO:0000313" key="4">
    <source>
        <dbReference type="EMBL" id="KIJ13104.1"/>
    </source>
</evidence>
<sequence length="322" mass="34335">MSQLYDTAKKAYRRIIGLGVPLPPLVPDRGYTGRIQSIAFLSDGEQVIGGFDDGSVRAWKVKNRNEMSTGMTDGGAVYAVATSSDGRRIATAGAKKIITIWNAMTHEKVVELAGHSSEVTEVRSLAFSPDSARVVSGLDGGRVFVWSTTTGKPLAQLQGGGHFGLVSSVCFSPSGEEIASCDRLIAGCNDGSIKIFDASTGSLLAQWKGHTAIVRSIAVSHDGKWLASGSGDRTVRLWYTHTRQQIGRALRHNGEIYSVVISPDGRHLASGGDGNKVRIWTPPASLLQNSPTTSNNAVLVCIHSSTKLHYVINSTSFHSQAT</sequence>
<name>A0A0C9SV22_PAXIN</name>
<dbReference type="Proteomes" id="UP000053647">
    <property type="component" value="Unassembled WGS sequence"/>
</dbReference>
<reference evidence="5" key="2">
    <citation type="submission" date="2015-01" db="EMBL/GenBank/DDBJ databases">
        <title>Evolutionary Origins and Diversification of the Mycorrhizal Mutualists.</title>
        <authorList>
            <consortium name="DOE Joint Genome Institute"/>
            <consortium name="Mycorrhizal Genomics Consortium"/>
            <person name="Kohler A."/>
            <person name="Kuo A."/>
            <person name="Nagy L.G."/>
            <person name="Floudas D."/>
            <person name="Copeland A."/>
            <person name="Barry K.W."/>
            <person name="Cichocki N."/>
            <person name="Veneault-Fourrey C."/>
            <person name="LaButti K."/>
            <person name="Lindquist E.A."/>
            <person name="Lipzen A."/>
            <person name="Lundell T."/>
            <person name="Morin E."/>
            <person name="Murat C."/>
            <person name="Riley R."/>
            <person name="Ohm R."/>
            <person name="Sun H."/>
            <person name="Tunlid A."/>
            <person name="Henrissat B."/>
            <person name="Grigoriev I.V."/>
            <person name="Hibbett D.S."/>
            <person name="Martin F."/>
        </authorList>
    </citation>
    <scope>NUCLEOTIDE SEQUENCE [LARGE SCALE GENOMIC DNA]</scope>
    <source>
        <strain evidence="5">ATCC 200175</strain>
    </source>
</reference>
<evidence type="ECO:0000256" key="3">
    <source>
        <dbReference type="PROSITE-ProRule" id="PRU00221"/>
    </source>
</evidence>
<dbReference type="Gene3D" id="2.130.10.10">
    <property type="entry name" value="YVTN repeat-like/Quinoprotein amine dehydrogenase"/>
    <property type="match status" value="2"/>
</dbReference>
<proteinExistence type="predicted"/>
<evidence type="ECO:0000313" key="5">
    <source>
        <dbReference type="Proteomes" id="UP000053647"/>
    </source>
</evidence>
<evidence type="ECO:0000256" key="2">
    <source>
        <dbReference type="ARBA" id="ARBA00022737"/>
    </source>
</evidence>
<dbReference type="SUPFAM" id="SSF50978">
    <property type="entry name" value="WD40 repeat-like"/>
    <property type="match status" value="1"/>
</dbReference>
<dbReference type="EMBL" id="KN819356">
    <property type="protein sequence ID" value="KIJ13104.1"/>
    <property type="molecule type" value="Genomic_DNA"/>
</dbReference>
<dbReference type="InterPro" id="IPR015943">
    <property type="entry name" value="WD40/YVTN_repeat-like_dom_sf"/>
</dbReference>
<protein>
    <recommendedName>
        <fullName evidence="6">WD40 repeat-like protein</fullName>
    </recommendedName>
</protein>
<dbReference type="InterPro" id="IPR001680">
    <property type="entry name" value="WD40_rpt"/>
</dbReference>
<accession>A0A0C9SV22</accession>
<evidence type="ECO:0008006" key="6">
    <source>
        <dbReference type="Google" id="ProtNLM"/>
    </source>
</evidence>
<evidence type="ECO:0000256" key="1">
    <source>
        <dbReference type="ARBA" id="ARBA00022574"/>
    </source>
</evidence>
<feature type="repeat" description="WD" evidence="3">
    <location>
        <begin position="28"/>
        <end position="69"/>
    </location>
</feature>
<gene>
    <name evidence="4" type="ORF">PAXINDRAFT_81836</name>
</gene>